<proteinExistence type="predicted"/>
<dbReference type="GeneID" id="81377347"/>
<feature type="region of interest" description="Disordered" evidence="1">
    <location>
        <begin position="29"/>
        <end position="104"/>
    </location>
</feature>
<dbReference type="RefSeq" id="XP_056481874.1">
    <property type="nucleotide sequence ID" value="XM_056638367.1"/>
</dbReference>
<feature type="compositionally biased region" description="Polar residues" evidence="1">
    <location>
        <begin position="56"/>
        <end position="66"/>
    </location>
</feature>
<sequence length="362" mass="39227">MSRRLSEAFMSCLRCLGNSTTCGCIGDNSSDEEQGVPAPAQSTPAATGAAPAAGSNQQPQPQTPLQISPAAQPQAAAKAAPTTTPTQPIAGPSGSRPGPRPRTRNLGILEAAFEAPPRPFEEVLGSGNTGNRLRQWMKAHDPLFDNDPALAHLKYNKFQDVGAQRSGLLEDQVKELGLPDEFGSDAGSQFNVDVSSASESDKDTKPSVYLKFQCGAMTEDFNWEGSTGPGIIVIDVAYREPWSATPRHAYVTKAIYEYKFSLQTLEHVFVTRILNVNTRRFISERLYTEDNNLTWPADDAETKDFPPIAWENGTAEYDALLGTAFGKIIAYLVLSAYPRVLEELPGSSPGRFLCACVLTLRI</sequence>
<dbReference type="OrthoDB" id="4364220at2759"/>
<dbReference type="EMBL" id="JAPZBU010000012">
    <property type="protein sequence ID" value="KAJ5376844.1"/>
    <property type="molecule type" value="Genomic_DNA"/>
</dbReference>
<evidence type="ECO:0000313" key="3">
    <source>
        <dbReference type="Proteomes" id="UP001147747"/>
    </source>
</evidence>
<reference evidence="2" key="1">
    <citation type="submission" date="2022-12" db="EMBL/GenBank/DDBJ databases">
        <authorList>
            <person name="Petersen C."/>
        </authorList>
    </citation>
    <scope>NUCLEOTIDE SEQUENCE</scope>
    <source>
        <strain evidence="2">IBT 29677</strain>
    </source>
</reference>
<organism evidence="2 3">
    <name type="scientific">Penicillium cosmopolitanum</name>
    <dbReference type="NCBI Taxonomy" id="1131564"/>
    <lineage>
        <taxon>Eukaryota</taxon>
        <taxon>Fungi</taxon>
        <taxon>Dikarya</taxon>
        <taxon>Ascomycota</taxon>
        <taxon>Pezizomycotina</taxon>
        <taxon>Eurotiomycetes</taxon>
        <taxon>Eurotiomycetidae</taxon>
        <taxon>Eurotiales</taxon>
        <taxon>Aspergillaceae</taxon>
        <taxon>Penicillium</taxon>
    </lineage>
</organism>
<protein>
    <submittedName>
        <fullName evidence="2">Uncharacterized protein</fullName>
    </submittedName>
</protein>
<name>A0A9W9SFV4_9EURO</name>
<evidence type="ECO:0000313" key="2">
    <source>
        <dbReference type="EMBL" id="KAJ5376844.1"/>
    </source>
</evidence>
<comment type="caution">
    <text evidence="2">The sequence shown here is derived from an EMBL/GenBank/DDBJ whole genome shotgun (WGS) entry which is preliminary data.</text>
</comment>
<dbReference type="Proteomes" id="UP001147747">
    <property type="component" value="Unassembled WGS sequence"/>
</dbReference>
<keyword evidence="3" id="KW-1185">Reference proteome</keyword>
<reference evidence="2" key="2">
    <citation type="journal article" date="2023" name="IMA Fungus">
        <title>Comparative genomic study of the Penicillium genus elucidates a diverse pangenome and 15 lateral gene transfer events.</title>
        <authorList>
            <person name="Petersen C."/>
            <person name="Sorensen T."/>
            <person name="Nielsen M.R."/>
            <person name="Sondergaard T.E."/>
            <person name="Sorensen J.L."/>
            <person name="Fitzpatrick D.A."/>
            <person name="Frisvad J.C."/>
            <person name="Nielsen K.L."/>
        </authorList>
    </citation>
    <scope>NUCLEOTIDE SEQUENCE</scope>
    <source>
        <strain evidence="2">IBT 29677</strain>
    </source>
</reference>
<accession>A0A9W9SFV4</accession>
<evidence type="ECO:0000256" key="1">
    <source>
        <dbReference type="SAM" id="MobiDB-lite"/>
    </source>
</evidence>
<gene>
    <name evidence="2" type="ORF">N7509_013730</name>
</gene>
<feature type="compositionally biased region" description="Low complexity" evidence="1">
    <location>
        <begin position="69"/>
        <end position="97"/>
    </location>
</feature>
<feature type="compositionally biased region" description="Low complexity" evidence="1">
    <location>
        <begin position="37"/>
        <end position="55"/>
    </location>
</feature>
<dbReference type="AlphaFoldDB" id="A0A9W9SFV4"/>